<reference evidence="1 2" key="1">
    <citation type="submission" date="2020-08" db="EMBL/GenBank/DDBJ databases">
        <title>The Agave Microbiome: Exploring the role of microbial communities in plant adaptations to desert environments.</title>
        <authorList>
            <person name="Partida-Martinez L.P."/>
        </authorList>
    </citation>
    <scope>NUCLEOTIDE SEQUENCE [LARGE SCALE GENOMIC DNA]</scope>
    <source>
        <strain evidence="1 2">AS3.12</strain>
    </source>
</reference>
<sequence length="198" mass="21700">MKDETNIRDESHIAIIGNCPDFVDAGQMTDRCDWVTRFNNTAGFMDVSGTAISELVLVSRGGQATEWLADPEFTNRPAVRKAARITLVFPPSSDPGDECGALELTSLLEGIGKRVRYIEQSVHDQARQELEALGAPPDAALSSGFVYAFETLLNRPEDAPPVIVAGFSFEGWDGHAWGAEKRWFGDMQQSGRLDIRGL</sequence>
<evidence type="ECO:0000313" key="1">
    <source>
        <dbReference type="EMBL" id="MBB6510177.1"/>
    </source>
</evidence>
<evidence type="ECO:0000313" key="2">
    <source>
        <dbReference type="Proteomes" id="UP000585437"/>
    </source>
</evidence>
<organism evidence="1 2">
    <name type="scientific">Rhizobium soli</name>
    <dbReference type="NCBI Taxonomy" id="424798"/>
    <lineage>
        <taxon>Bacteria</taxon>
        <taxon>Pseudomonadati</taxon>
        <taxon>Pseudomonadota</taxon>
        <taxon>Alphaproteobacteria</taxon>
        <taxon>Hyphomicrobiales</taxon>
        <taxon>Rhizobiaceae</taxon>
        <taxon>Rhizobium/Agrobacterium group</taxon>
        <taxon>Rhizobium</taxon>
    </lineage>
</organism>
<protein>
    <submittedName>
        <fullName evidence="1">Uncharacterized protein</fullName>
    </submittedName>
</protein>
<dbReference type="EMBL" id="JACHBU010000007">
    <property type="protein sequence ID" value="MBB6510177.1"/>
    <property type="molecule type" value="Genomic_DNA"/>
</dbReference>
<dbReference type="AlphaFoldDB" id="A0A7X0JNT8"/>
<proteinExistence type="predicted"/>
<accession>A0A7X0JNT8</accession>
<dbReference type="Proteomes" id="UP000585437">
    <property type="component" value="Unassembled WGS sequence"/>
</dbReference>
<dbReference type="RefSeq" id="WP_184655446.1">
    <property type="nucleotide sequence ID" value="NZ_JACHBU010000007.1"/>
</dbReference>
<comment type="caution">
    <text evidence="1">The sequence shown here is derived from an EMBL/GenBank/DDBJ whole genome shotgun (WGS) entry which is preliminary data.</text>
</comment>
<gene>
    <name evidence="1" type="ORF">F4695_003563</name>
</gene>
<name>A0A7X0JNT8_9HYPH</name>
<keyword evidence="2" id="KW-1185">Reference proteome</keyword>